<dbReference type="OrthoDB" id="1038856at2"/>
<reference evidence="1 2" key="1">
    <citation type="submission" date="2014-07" db="EMBL/GenBank/DDBJ databases">
        <authorList>
            <person name="McCorrison J."/>
            <person name="Sanka R."/>
            <person name="Torralba M."/>
            <person name="Gillis M."/>
            <person name="Haft D.H."/>
            <person name="Methe B."/>
            <person name="Sutton G."/>
            <person name="Nelson K.E."/>
        </authorList>
    </citation>
    <scope>NUCLEOTIDE SEQUENCE [LARGE SCALE GENOMIC DNA]</scope>
    <source>
        <strain evidence="1 2">DNF00853</strain>
    </source>
</reference>
<comment type="caution">
    <text evidence="1">The sequence shown here is derived from an EMBL/GenBank/DDBJ whole genome shotgun (WGS) entry which is preliminary data.</text>
</comment>
<accession>A0A095ZIU2</accession>
<evidence type="ECO:0000313" key="2">
    <source>
        <dbReference type="Proteomes" id="UP000029556"/>
    </source>
</evidence>
<dbReference type="PANTHER" id="PTHR35810:SF1">
    <property type="entry name" value="CYTOPLASMIC PROTEIN"/>
    <property type="match status" value="1"/>
</dbReference>
<dbReference type="PANTHER" id="PTHR35810">
    <property type="entry name" value="CYTOPLASMIC PROTEIN-RELATED"/>
    <property type="match status" value="1"/>
</dbReference>
<evidence type="ECO:0000313" key="1">
    <source>
        <dbReference type="EMBL" id="KGF34256.1"/>
    </source>
</evidence>
<gene>
    <name evidence="1" type="ORF">HMPREF2137_08555</name>
</gene>
<evidence type="ECO:0008006" key="3">
    <source>
        <dbReference type="Google" id="ProtNLM"/>
    </source>
</evidence>
<proteinExistence type="predicted"/>
<dbReference type="Proteomes" id="UP000029556">
    <property type="component" value="Unassembled WGS sequence"/>
</dbReference>
<dbReference type="AlphaFoldDB" id="A0A095ZIU2"/>
<dbReference type="EMBL" id="JRNN01000072">
    <property type="protein sequence ID" value="KGF34256.1"/>
    <property type="molecule type" value="Genomic_DNA"/>
</dbReference>
<sequence>MKREIITIGGNGEIHIPATRVWMSACEIADLLGAFSGKVSAQIKAIFKEVLLMETEAMRTIHSEQGFIDLYSIEMITMLSFRIATPQAKTLRRWIIGRLSEKKVSSPPMIVCYTVGRQHN</sequence>
<protein>
    <recommendedName>
        <fullName evidence="3">Virulence protein</fullName>
    </recommendedName>
</protein>
<name>A0A095ZIU2_9BACT</name>
<dbReference type="RefSeq" id="WP_036873657.1">
    <property type="nucleotide sequence ID" value="NZ_JRNN01000072.1"/>
</dbReference>
<dbReference type="GeneID" id="97998190"/>
<organism evidence="1 2">
    <name type="scientific">Hoylesella buccalis DNF00853</name>
    <dbReference type="NCBI Taxonomy" id="1401074"/>
    <lineage>
        <taxon>Bacteria</taxon>
        <taxon>Pseudomonadati</taxon>
        <taxon>Bacteroidota</taxon>
        <taxon>Bacteroidia</taxon>
        <taxon>Bacteroidales</taxon>
        <taxon>Prevotellaceae</taxon>
        <taxon>Hoylesella</taxon>
    </lineage>
</organism>